<feature type="domain" description="Heterokaryon incompatibility" evidence="2">
    <location>
        <begin position="52"/>
        <end position="205"/>
    </location>
</feature>
<reference evidence="3" key="1">
    <citation type="journal article" date="2023" name="Mol. Phylogenet. Evol.">
        <title>Genome-scale phylogeny and comparative genomics of the fungal order Sordariales.</title>
        <authorList>
            <person name="Hensen N."/>
            <person name="Bonometti L."/>
            <person name="Westerberg I."/>
            <person name="Brannstrom I.O."/>
            <person name="Guillou S."/>
            <person name="Cros-Aarteil S."/>
            <person name="Calhoun S."/>
            <person name="Haridas S."/>
            <person name="Kuo A."/>
            <person name="Mondo S."/>
            <person name="Pangilinan J."/>
            <person name="Riley R."/>
            <person name="LaButti K."/>
            <person name="Andreopoulos B."/>
            <person name="Lipzen A."/>
            <person name="Chen C."/>
            <person name="Yan M."/>
            <person name="Daum C."/>
            <person name="Ng V."/>
            <person name="Clum A."/>
            <person name="Steindorff A."/>
            <person name="Ohm R.A."/>
            <person name="Martin F."/>
            <person name="Silar P."/>
            <person name="Natvig D.O."/>
            <person name="Lalanne C."/>
            <person name="Gautier V."/>
            <person name="Ament-Velasquez S.L."/>
            <person name="Kruys A."/>
            <person name="Hutchinson M.I."/>
            <person name="Powell A.J."/>
            <person name="Barry K."/>
            <person name="Miller A.N."/>
            <person name="Grigoriev I.V."/>
            <person name="Debuchy R."/>
            <person name="Gladieux P."/>
            <person name="Hiltunen Thoren M."/>
            <person name="Johannesson H."/>
        </authorList>
    </citation>
    <scope>NUCLEOTIDE SEQUENCE</scope>
    <source>
        <strain evidence="3">SMH4131-1</strain>
    </source>
</reference>
<dbReference type="InterPro" id="IPR052895">
    <property type="entry name" value="HetReg/Transcr_Mod"/>
</dbReference>
<dbReference type="PANTHER" id="PTHR24148">
    <property type="entry name" value="ANKYRIN REPEAT DOMAIN-CONTAINING PROTEIN 39 HOMOLOG-RELATED"/>
    <property type="match status" value="1"/>
</dbReference>
<evidence type="ECO:0000259" key="2">
    <source>
        <dbReference type="Pfam" id="PF06985"/>
    </source>
</evidence>
<dbReference type="Proteomes" id="UP001286456">
    <property type="component" value="Unassembled WGS sequence"/>
</dbReference>
<name>A0AAE0M744_9PEZI</name>
<sequence>MASIYKHPALTRSDSFRVLRLLPAEHRSDPLRCELTEEFLQPESEGGKVVSYEALSYVWGAKTPDDAYISCGDGSLGLQITRNCEAALRHLRLPSKERVLWVDAICIDQTDAGRLERNKQVAMMGPIYSLAEDVLVWLGEGNKRTPLVFEYFAIFMVFLFDSEDDKQALMREFNLIMGMDEEIYEAFEVCLLSNIWFDRVWTIQEQVLARSATVVCGNDSIPWQILEKFVESSIMMRLEQLEKEKENRRNEQQLEEEEQEKKKAEQQNRSVTRRSIKTMRRSFLVGSAQNTSWNHTPAEDVLWAATQHDATDPKDKIYGVYSLLQHFGYAYPAPDYSKDVAQIYTETVLTTMQQQRSLQILELLYSSNPTFVGLPSWVPDWSRGVSFGQTQMPPSIFARNMGGRCATRGSRIVGEGILPECLPGNRLRLRGQPFDVIKLCSAPFPVYEKGATNLPSSDAKFAYIQYQANVLKTYHDWTNMLRQHLLSLPDQTGKVEDPGPHLRVFGQLHLAPFRMAARSPNAIDAMKIFADGGRGVFELFIILMIGIDLSITIGPGQCGVEEDIANDEDTPPPSAAILRAFDMSEPRWMAMWRNVYGRLAMQMEVLDFSDEFVARMDEVKKLVTYLQESLAGAVCFITQEGCYGTVRSPAKDGDHVVLFEGADSPMVIQPEPTVSSAIGSSSVSQFRLVGPAIVEGIMLGEAWMDDPACLETYELV</sequence>
<proteinExistence type="predicted"/>
<protein>
    <submittedName>
        <fullName evidence="3">Heterokaryon incompatibility protein-domain-containing protein</fullName>
    </submittedName>
</protein>
<keyword evidence="4" id="KW-1185">Reference proteome</keyword>
<dbReference type="Pfam" id="PF26639">
    <property type="entry name" value="Het-6_barrel"/>
    <property type="match status" value="1"/>
</dbReference>
<evidence type="ECO:0000313" key="3">
    <source>
        <dbReference type="EMBL" id="KAK3321425.1"/>
    </source>
</evidence>
<organism evidence="3 4">
    <name type="scientific">Cercophora scortea</name>
    <dbReference type="NCBI Taxonomy" id="314031"/>
    <lineage>
        <taxon>Eukaryota</taxon>
        <taxon>Fungi</taxon>
        <taxon>Dikarya</taxon>
        <taxon>Ascomycota</taxon>
        <taxon>Pezizomycotina</taxon>
        <taxon>Sordariomycetes</taxon>
        <taxon>Sordariomycetidae</taxon>
        <taxon>Sordariales</taxon>
        <taxon>Lasiosphaeriaceae</taxon>
        <taxon>Cercophora</taxon>
    </lineage>
</organism>
<evidence type="ECO:0000313" key="4">
    <source>
        <dbReference type="Proteomes" id="UP001286456"/>
    </source>
</evidence>
<accession>A0AAE0M744</accession>
<dbReference type="EMBL" id="JAUEPO010000005">
    <property type="protein sequence ID" value="KAK3321425.1"/>
    <property type="molecule type" value="Genomic_DNA"/>
</dbReference>
<dbReference type="PANTHER" id="PTHR24148:SF64">
    <property type="entry name" value="HETEROKARYON INCOMPATIBILITY DOMAIN-CONTAINING PROTEIN"/>
    <property type="match status" value="1"/>
</dbReference>
<feature type="region of interest" description="Disordered" evidence="1">
    <location>
        <begin position="245"/>
        <end position="271"/>
    </location>
</feature>
<dbReference type="Pfam" id="PF06985">
    <property type="entry name" value="HET"/>
    <property type="match status" value="1"/>
</dbReference>
<dbReference type="AlphaFoldDB" id="A0AAE0M744"/>
<reference evidence="3" key="2">
    <citation type="submission" date="2023-06" db="EMBL/GenBank/DDBJ databases">
        <authorList>
            <consortium name="Lawrence Berkeley National Laboratory"/>
            <person name="Haridas S."/>
            <person name="Hensen N."/>
            <person name="Bonometti L."/>
            <person name="Westerberg I."/>
            <person name="Brannstrom I.O."/>
            <person name="Guillou S."/>
            <person name="Cros-Aarteil S."/>
            <person name="Calhoun S."/>
            <person name="Kuo A."/>
            <person name="Mondo S."/>
            <person name="Pangilinan J."/>
            <person name="Riley R."/>
            <person name="Labutti K."/>
            <person name="Andreopoulos B."/>
            <person name="Lipzen A."/>
            <person name="Chen C."/>
            <person name="Yanf M."/>
            <person name="Daum C."/>
            <person name="Ng V."/>
            <person name="Clum A."/>
            <person name="Steindorff A."/>
            <person name="Ohm R."/>
            <person name="Martin F."/>
            <person name="Silar P."/>
            <person name="Natvig D."/>
            <person name="Lalanne C."/>
            <person name="Gautier V."/>
            <person name="Ament-Velasquez S.L."/>
            <person name="Kruys A."/>
            <person name="Hutchinson M.I."/>
            <person name="Powell A.J."/>
            <person name="Barry K."/>
            <person name="Miller A.N."/>
            <person name="Grigoriev I.V."/>
            <person name="Debuchy R."/>
            <person name="Gladieux P."/>
            <person name="Thoren M.H."/>
            <person name="Johannesson H."/>
        </authorList>
    </citation>
    <scope>NUCLEOTIDE SEQUENCE</scope>
    <source>
        <strain evidence="3">SMH4131-1</strain>
    </source>
</reference>
<dbReference type="InterPro" id="IPR010730">
    <property type="entry name" value="HET"/>
</dbReference>
<evidence type="ECO:0000256" key="1">
    <source>
        <dbReference type="SAM" id="MobiDB-lite"/>
    </source>
</evidence>
<gene>
    <name evidence="3" type="ORF">B0T19DRAFT_466770</name>
</gene>
<comment type="caution">
    <text evidence="3">The sequence shown here is derived from an EMBL/GenBank/DDBJ whole genome shotgun (WGS) entry which is preliminary data.</text>
</comment>